<dbReference type="KEGG" id="beq:BEWA_007460"/>
<evidence type="ECO:0000313" key="2">
    <source>
        <dbReference type="EMBL" id="AFZ81337.1"/>
    </source>
</evidence>
<keyword evidence="1" id="KW-1133">Transmembrane helix</keyword>
<reference evidence="2 3" key="1">
    <citation type="journal article" date="2012" name="BMC Genomics">
        <title>Comparative genomic analysis and phylogenetic position of Theileria equi.</title>
        <authorList>
            <person name="Kappmeyer L.S."/>
            <person name="Thiagarajan M."/>
            <person name="Herndon D.R."/>
            <person name="Ramsay J.D."/>
            <person name="Caler E."/>
            <person name="Djikeng A."/>
            <person name="Gillespie J.J."/>
            <person name="Lau A.O."/>
            <person name="Roalson E.H."/>
            <person name="Silva J.C."/>
            <person name="Silva M.G."/>
            <person name="Suarez C.E."/>
            <person name="Ueti M.W."/>
            <person name="Nene V.M."/>
            <person name="Mealey R.H."/>
            <person name="Knowles D.P."/>
            <person name="Brayton K.A."/>
        </authorList>
    </citation>
    <scope>NUCLEOTIDE SEQUENCE [LARGE SCALE GENOMIC DNA]</scope>
    <source>
        <strain evidence="2 3">WA</strain>
    </source>
</reference>
<protein>
    <submittedName>
        <fullName evidence="2">Uncharacterized protein</fullName>
    </submittedName>
</protein>
<evidence type="ECO:0000256" key="1">
    <source>
        <dbReference type="SAM" id="Phobius"/>
    </source>
</evidence>
<accession>L0B0F7</accession>
<dbReference type="RefSeq" id="XP_004831003.1">
    <property type="nucleotide sequence ID" value="XM_004830946.1"/>
</dbReference>
<dbReference type="Proteomes" id="UP000031512">
    <property type="component" value="Chromosome 3"/>
</dbReference>
<keyword evidence="3" id="KW-1185">Reference proteome</keyword>
<name>L0B0F7_THEEQ</name>
<dbReference type="STRING" id="1537102.L0B0F7"/>
<dbReference type="AlphaFoldDB" id="L0B0F7"/>
<proteinExistence type="predicted"/>
<dbReference type="OrthoDB" id="1267328at2759"/>
<dbReference type="EMBL" id="CP001670">
    <property type="protein sequence ID" value="AFZ81337.1"/>
    <property type="molecule type" value="Genomic_DNA"/>
</dbReference>
<evidence type="ECO:0000313" key="3">
    <source>
        <dbReference type="Proteomes" id="UP000031512"/>
    </source>
</evidence>
<organism evidence="2 3">
    <name type="scientific">Theileria equi strain WA</name>
    <dbReference type="NCBI Taxonomy" id="1537102"/>
    <lineage>
        <taxon>Eukaryota</taxon>
        <taxon>Sar</taxon>
        <taxon>Alveolata</taxon>
        <taxon>Apicomplexa</taxon>
        <taxon>Aconoidasida</taxon>
        <taxon>Piroplasmida</taxon>
        <taxon>Theileriidae</taxon>
        <taxon>Theileria</taxon>
    </lineage>
</organism>
<dbReference type="VEuPathDB" id="PiroplasmaDB:BEWA_007460"/>
<sequence>MVGVVREMTKLPGGPSFRLLGPICLGIVAFPLALDSAKELYWTIRMKKLNMDEILSDRFTWLHHSIISDEIDRTLLKQSLTKLKDL</sequence>
<keyword evidence="1" id="KW-0472">Membrane</keyword>
<keyword evidence="1" id="KW-0812">Transmembrane</keyword>
<dbReference type="GeneID" id="15804741"/>
<feature type="transmembrane region" description="Helical" evidence="1">
    <location>
        <begin position="20"/>
        <end position="41"/>
    </location>
</feature>
<dbReference type="eggNOG" id="ENOG502SV23">
    <property type="taxonomic scope" value="Eukaryota"/>
</dbReference>
<gene>
    <name evidence="2" type="ORF">BEWA_007460</name>
</gene>